<evidence type="ECO:0000313" key="2">
    <source>
        <dbReference type="EMBL" id="SNY05454.1"/>
    </source>
</evidence>
<dbReference type="PANTHER" id="PTHR11614">
    <property type="entry name" value="PHOSPHOLIPASE-RELATED"/>
    <property type="match status" value="1"/>
</dbReference>
<dbReference type="SUPFAM" id="SSF53474">
    <property type="entry name" value="alpha/beta-Hydrolases"/>
    <property type="match status" value="1"/>
</dbReference>
<dbReference type="AlphaFoldDB" id="A0A285F403"/>
<sequence length="309" mass="35329">MERKTFTFRVEDGIDIFLYKWAPESKQKLKGVVQLAHGMAEHSGRYEEFAEFLTNSGYVVYANDHRGHGRTAADLDKLGYFADKEGWSLVVKDIYQLTKMIKSKYPESPLFLLGHSMGSLLARTYIMEYGQQIDGVILSATSGRQGLLGEIGIIIARLEAKLRGKRAKSYLLDKLSFASYNKAFKPNRTDFDWLSRDQREVDKYIQDDFCGVVSTTSFYIDLLTGLKLVNSLENIQKVPKLLPIYIISGTKDPVGADGKGVLEVYHDYKKAGLEDLSYKLYEGSRHELLKEINREEVFKDILTWLKRYS</sequence>
<reference evidence="3" key="1">
    <citation type="submission" date="2017-09" db="EMBL/GenBank/DDBJ databases">
        <authorList>
            <person name="Varghese N."/>
            <person name="Submissions S."/>
        </authorList>
    </citation>
    <scope>NUCLEOTIDE SEQUENCE [LARGE SCALE GENOMIC DNA]</scope>
    <source>
        <strain evidence="3">MSL47</strain>
    </source>
</reference>
<dbReference type="GO" id="GO:0016787">
    <property type="term" value="F:hydrolase activity"/>
    <property type="evidence" value="ECO:0007669"/>
    <property type="project" value="UniProtKB-KW"/>
</dbReference>
<name>A0A285F403_9FIRM</name>
<dbReference type="InterPro" id="IPR022742">
    <property type="entry name" value="Hydrolase_4"/>
</dbReference>
<keyword evidence="3" id="KW-1185">Reference proteome</keyword>
<dbReference type="STRING" id="1413210.U472_09305"/>
<protein>
    <submittedName>
        <fullName evidence="2">Lysophospholipase, alpha-beta hydrolase superfamily</fullName>
    </submittedName>
</protein>
<dbReference type="Pfam" id="PF12146">
    <property type="entry name" value="Hydrolase_4"/>
    <property type="match status" value="1"/>
</dbReference>
<dbReference type="Proteomes" id="UP000219573">
    <property type="component" value="Unassembled WGS sequence"/>
</dbReference>
<accession>A0A285F403</accession>
<dbReference type="RefSeq" id="WP_097016106.1">
    <property type="nucleotide sequence ID" value="NZ_OBDZ01000001.1"/>
</dbReference>
<organism evidence="2 3">
    <name type="scientific">Orenia metallireducens</name>
    <dbReference type="NCBI Taxonomy" id="1413210"/>
    <lineage>
        <taxon>Bacteria</taxon>
        <taxon>Bacillati</taxon>
        <taxon>Bacillota</taxon>
        <taxon>Clostridia</taxon>
        <taxon>Halanaerobiales</taxon>
        <taxon>Halobacteroidaceae</taxon>
        <taxon>Orenia</taxon>
    </lineage>
</organism>
<dbReference type="InterPro" id="IPR029058">
    <property type="entry name" value="AB_hydrolase_fold"/>
</dbReference>
<keyword evidence="2" id="KW-0378">Hydrolase</keyword>
<evidence type="ECO:0000259" key="1">
    <source>
        <dbReference type="Pfam" id="PF12146"/>
    </source>
</evidence>
<dbReference type="EMBL" id="OBDZ01000001">
    <property type="protein sequence ID" value="SNY05454.1"/>
    <property type="molecule type" value="Genomic_DNA"/>
</dbReference>
<dbReference type="InterPro" id="IPR051044">
    <property type="entry name" value="MAG_DAG_Lipase"/>
</dbReference>
<dbReference type="Gene3D" id="3.40.50.1820">
    <property type="entry name" value="alpha/beta hydrolase"/>
    <property type="match status" value="1"/>
</dbReference>
<proteinExistence type="predicted"/>
<gene>
    <name evidence="2" type="ORF">SAMN06265827_10159</name>
</gene>
<feature type="domain" description="Serine aminopeptidase S33" evidence="1">
    <location>
        <begin position="28"/>
        <end position="292"/>
    </location>
</feature>
<evidence type="ECO:0000313" key="3">
    <source>
        <dbReference type="Proteomes" id="UP000219573"/>
    </source>
</evidence>